<keyword evidence="1" id="KW-0812">Transmembrane</keyword>
<keyword evidence="1" id="KW-1133">Transmembrane helix</keyword>
<keyword evidence="1" id="KW-0472">Membrane</keyword>
<feature type="transmembrane region" description="Helical" evidence="1">
    <location>
        <begin position="49"/>
        <end position="68"/>
    </location>
</feature>
<evidence type="ECO:0000313" key="2">
    <source>
        <dbReference type="EMBL" id="AFK42513.1"/>
    </source>
</evidence>
<organism evidence="2">
    <name type="scientific">Medicago truncatula</name>
    <name type="common">Barrel medic</name>
    <name type="synonym">Medicago tribuloides</name>
    <dbReference type="NCBI Taxonomy" id="3880"/>
    <lineage>
        <taxon>Eukaryota</taxon>
        <taxon>Viridiplantae</taxon>
        <taxon>Streptophyta</taxon>
        <taxon>Embryophyta</taxon>
        <taxon>Tracheophyta</taxon>
        <taxon>Spermatophyta</taxon>
        <taxon>Magnoliopsida</taxon>
        <taxon>eudicotyledons</taxon>
        <taxon>Gunneridae</taxon>
        <taxon>Pentapetalae</taxon>
        <taxon>rosids</taxon>
        <taxon>fabids</taxon>
        <taxon>Fabales</taxon>
        <taxon>Fabaceae</taxon>
        <taxon>Papilionoideae</taxon>
        <taxon>50 kb inversion clade</taxon>
        <taxon>NPAAA clade</taxon>
        <taxon>Hologalegina</taxon>
        <taxon>IRL clade</taxon>
        <taxon>Trifolieae</taxon>
        <taxon>Medicago</taxon>
    </lineage>
</organism>
<reference evidence="2" key="1">
    <citation type="submission" date="2012-05" db="EMBL/GenBank/DDBJ databases">
        <authorList>
            <person name="Krishnakumar V."/>
            <person name="Cheung F."/>
            <person name="Xiao Y."/>
            <person name="Chan A."/>
            <person name="Moskal W.A."/>
            <person name="Town C.D."/>
        </authorList>
    </citation>
    <scope>NUCLEOTIDE SEQUENCE</scope>
</reference>
<sequence>MELVRRGKDRRCRSRLRQRSRREDPVCRRTRILLRFNEHRGHQRKLRKLQLTGLIWIFQVFRFLFVLAPGHLNNVIDGARVDGSLHAAQRLYRYILCL</sequence>
<accession>I3SQH1</accession>
<proteinExistence type="evidence at transcript level"/>
<dbReference type="AlphaFoldDB" id="I3SQH1"/>
<dbReference type="EMBL" id="BT142719">
    <property type="protein sequence ID" value="AFK42513.1"/>
    <property type="molecule type" value="mRNA"/>
</dbReference>
<evidence type="ECO:0008006" key="3">
    <source>
        <dbReference type="Google" id="ProtNLM"/>
    </source>
</evidence>
<name>I3SQH1_MEDTR</name>
<protein>
    <recommendedName>
        <fullName evidence="3">Transmembrane protein</fullName>
    </recommendedName>
</protein>
<evidence type="ECO:0000256" key="1">
    <source>
        <dbReference type="SAM" id="Phobius"/>
    </source>
</evidence>